<evidence type="ECO:0000259" key="5">
    <source>
        <dbReference type="PROSITE" id="PS50041"/>
    </source>
</evidence>
<dbReference type="FunFam" id="3.10.100.10:FF:000010">
    <property type="entry name" value="C-type lectin domain family 3 member A"/>
    <property type="match status" value="1"/>
</dbReference>
<dbReference type="RefSeq" id="XP_019726356.1">
    <property type="nucleotide sequence ID" value="XM_019870797.1"/>
</dbReference>
<dbReference type="Ensembl" id="ENSHCOT00000004367.1">
    <property type="protein sequence ID" value="ENSHCOP00000006021.1"/>
    <property type="gene ID" value="ENSHCOG00000007744.1"/>
</dbReference>
<feature type="signal peptide" evidence="4">
    <location>
        <begin position="1"/>
        <end position="21"/>
    </location>
</feature>
<dbReference type="SUPFAM" id="SSF56436">
    <property type="entry name" value="C-type lectin-like"/>
    <property type="match status" value="1"/>
</dbReference>
<feature type="chain" id="PRO_5018571264" evidence="4">
    <location>
        <begin position="22"/>
        <end position="198"/>
    </location>
</feature>
<organism evidence="6 7">
    <name type="scientific">Hippocampus comes</name>
    <name type="common">Tiger tail seahorse</name>
    <dbReference type="NCBI Taxonomy" id="109280"/>
    <lineage>
        <taxon>Eukaryota</taxon>
        <taxon>Metazoa</taxon>
        <taxon>Chordata</taxon>
        <taxon>Craniata</taxon>
        <taxon>Vertebrata</taxon>
        <taxon>Euteleostomi</taxon>
        <taxon>Actinopterygii</taxon>
        <taxon>Neopterygii</taxon>
        <taxon>Teleostei</taxon>
        <taxon>Neoteleostei</taxon>
        <taxon>Acanthomorphata</taxon>
        <taxon>Syngnathiaria</taxon>
        <taxon>Syngnathiformes</taxon>
        <taxon>Syngnathoidei</taxon>
        <taxon>Syngnathidae</taxon>
        <taxon>Hippocampus</taxon>
    </lineage>
</organism>
<dbReference type="InterPro" id="IPR018378">
    <property type="entry name" value="C-type_lectin_CS"/>
</dbReference>
<dbReference type="InterPro" id="IPR016186">
    <property type="entry name" value="C-type_lectin-like/link_sf"/>
</dbReference>
<sequence length="198" mass="22030">MECKGVCMLMLVLMLVNCSLQQTPPKKKPVRKDNNAAIEELQRRIDDIVQDLNHLKEEQALQRVCLKGTKMNGKCVLADPVKKSYHTASEDCNALGGVLSAPTSAEENDLLTDYLRHSVGRDEQVWLGINDMVTENTWADQSGVSIQFKNWDTSNSRARQPDGGQSQNCAVLSGAAKGKWFDENCRDEKASVCQFNIV</sequence>
<dbReference type="GO" id="GO:0030282">
    <property type="term" value="P:bone mineralization"/>
    <property type="evidence" value="ECO:0007669"/>
    <property type="project" value="TreeGrafter"/>
</dbReference>
<protein>
    <submittedName>
        <fullName evidence="6">C-type lectin domain family 3 member B</fullName>
    </submittedName>
</protein>
<dbReference type="GO" id="GO:0030246">
    <property type="term" value="F:carbohydrate binding"/>
    <property type="evidence" value="ECO:0007669"/>
    <property type="project" value="UniProtKB-KW"/>
</dbReference>
<proteinExistence type="predicted"/>
<evidence type="ECO:0000313" key="7">
    <source>
        <dbReference type="Proteomes" id="UP000264820"/>
    </source>
</evidence>
<dbReference type="Gene3D" id="3.10.100.10">
    <property type="entry name" value="Mannose-Binding Protein A, subunit A"/>
    <property type="match status" value="1"/>
</dbReference>
<dbReference type="OMA" id="MEFRRTC"/>
<dbReference type="Proteomes" id="UP000264820">
    <property type="component" value="Unplaced"/>
</dbReference>
<dbReference type="GeneID" id="109516331"/>
<keyword evidence="7" id="KW-1185">Reference proteome</keyword>
<accession>A0A3Q2XZY0</accession>
<evidence type="ECO:0000256" key="3">
    <source>
        <dbReference type="SAM" id="Coils"/>
    </source>
</evidence>
<dbReference type="InterPro" id="IPR016187">
    <property type="entry name" value="CTDL_fold"/>
</dbReference>
<evidence type="ECO:0000313" key="6">
    <source>
        <dbReference type="Ensembl" id="ENSHCOP00000006021.1"/>
    </source>
</evidence>
<dbReference type="OrthoDB" id="6366227at2759"/>
<dbReference type="InterPro" id="IPR001304">
    <property type="entry name" value="C-type_lectin-like"/>
</dbReference>
<dbReference type="PROSITE" id="PS50041">
    <property type="entry name" value="C_TYPE_LECTIN_2"/>
    <property type="match status" value="1"/>
</dbReference>
<dbReference type="PROSITE" id="PS00615">
    <property type="entry name" value="C_TYPE_LECTIN_1"/>
    <property type="match status" value="1"/>
</dbReference>
<feature type="domain" description="C-type lectin" evidence="5">
    <location>
        <begin position="71"/>
        <end position="194"/>
    </location>
</feature>
<keyword evidence="2" id="KW-1015">Disulfide bond</keyword>
<dbReference type="SMART" id="SM00034">
    <property type="entry name" value="CLECT"/>
    <property type="match status" value="1"/>
</dbReference>
<dbReference type="GeneTree" id="ENSGT00950000183186"/>
<dbReference type="KEGG" id="hcq:109516331"/>
<dbReference type="GO" id="GO:0005615">
    <property type="term" value="C:extracellular space"/>
    <property type="evidence" value="ECO:0007669"/>
    <property type="project" value="TreeGrafter"/>
</dbReference>
<feature type="coiled-coil region" evidence="3">
    <location>
        <begin position="31"/>
        <end position="58"/>
    </location>
</feature>
<keyword evidence="1" id="KW-0430">Lectin</keyword>
<evidence type="ECO:0000256" key="4">
    <source>
        <dbReference type="SAM" id="SignalP"/>
    </source>
</evidence>
<keyword evidence="4" id="KW-0732">Signal</keyword>
<dbReference type="SUPFAM" id="SSF57944">
    <property type="entry name" value="Triple coiled coil domain of C-type lectins"/>
    <property type="match status" value="1"/>
</dbReference>
<evidence type="ECO:0000256" key="2">
    <source>
        <dbReference type="ARBA" id="ARBA00023157"/>
    </source>
</evidence>
<dbReference type="Pfam" id="PF00059">
    <property type="entry name" value="Lectin_C"/>
    <property type="match status" value="1"/>
</dbReference>
<dbReference type="InterPro" id="IPR051663">
    <property type="entry name" value="CLec_Tetranectin-domain"/>
</dbReference>
<dbReference type="PANTHER" id="PTHR22799:SF3">
    <property type="entry name" value="TETRANECTIN"/>
    <property type="match status" value="1"/>
</dbReference>
<dbReference type="STRING" id="109280.ENSHCOP00000006021"/>
<reference evidence="6" key="2">
    <citation type="submission" date="2025-09" db="UniProtKB">
        <authorList>
            <consortium name="Ensembl"/>
        </authorList>
    </citation>
    <scope>IDENTIFICATION</scope>
</reference>
<dbReference type="AlphaFoldDB" id="A0A3Q2XZY0"/>
<dbReference type="PANTHER" id="PTHR22799">
    <property type="entry name" value="TETRANECTIN-RELATED"/>
    <property type="match status" value="1"/>
</dbReference>
<evidence type="ECO:0000256" key="1">
    <source>
        <dbReference type="ARBA" id="ARBA00022734"/>
    </source>
</evidence>
<keyword evidence="3" id="KW-0175">Coiled coil</keyword>
<reference evidence="6" key="1">
    <citation type="submission" date="2025-08" db="UniProtKB">
        <authorList>
            <consortium name="Ensembl"/>
        </authorList>
    </citation>
    <scope>IDENTIFICATION</scope>
</reference>
<name>A0A3Q2XZY0_HIPCM</name>